<organism evidence="2">
    <name type="scientific">viral metagenome</name>
    <dbReference type="NCBI Taxonomy" id="1070528"/>
    <lineage>
        <taxon>unclassified sequences</taxon>
        <taxon>metagenomes</taxon>
        <taxon>organismal metagenomes</taxon>
    </lineage>
</organism>
<name>A0A6C0JPF5_9ZZZZ</name>
<evidence type="ECO:0000313" key="2">
    <source>
        <dbReference type="EMBL" id="QHU06761.1"/>
    </source>
</evidence>
<reference evidence="2" key="1">
    <citation type="journal article" date="2020" name="Nature">
        <title>Giant virus diversity and host interactions through global metagenomics.</title>
        <authorList>
            <person name="Schulz F."/>
            <person name="Roux S."/>
            <person name="Paez-Espino D."/>
            <person name="Jungbluth S."/>
            <person name="Walsh D.A."/>
            <person name="Denef V.J."/>
            <person name="McMahon K.D."/>
            <person name="Konstantinidis K.T."/>
            <person name="Eloe-Fadrosh E.A."/>
            <person name="Kyrpides N.C."/>
            <person name="Woyke T."/>
        </authorList>
    </citation>
    <scope>NUCLEOTIDE SEQUENCE</scope>
    <source>
        <strain evidence="2">GVMAG-S-1038524-41</strain>
    </source>
</reference>
<dbReference type="EMBL" id="MN740667">
    <property type="protein sequence ID" value="QHU06761.1"/>
    <property type="molecule type" value="Genomic_DNA"/>
</dbReference>
<protein>
    <submittedName>
        <fullName evidence="2">Uncharacterized protein</fullName>
    </submittedName>
</protein>
<sequence>MSRSSKHVSREKYENVKHKGAQWYNECTSLKEKVEKLTDMNKDLLSQNEDLVDQLKDFNDAPDQTHDAELVDELESENKTLKREIRNLKRDNKMVEDKYRDKIVHLERDLFVKDGKIQRLEDAKKDLKERYIELKEDWREERRSNRKEK</sequence>
<keyword evidence="1" id="KW-0175">Coiled coil</keyword>
<evidence type="ECO:0000256" key="1">
    <source>
        <dbReference type="SAM" id="Coils"/>
    </source>
</evidence>
<dbReference type="AlphaFoldDB" id="A0A6C0JPF5"/>
<proteinExistence type="predicted"/>
<feature type="coiled-coil region" evidence="1">
    <location>
        <begin position="27"/>
        <end position="137"/>
    </location>
</feature>
<accession>A0A6C0JPF5</accession>